<gene>
    <name evidence="2" type="ORF">ACFOSU_05255</name>
</gene>
<protein>
    <submittedName>
        <fullName evidence="2">MarR family winged helix-turn-helix transcriptional regulator</fullName>
    </submittedName>
</protein>
<dbReference type="InterPro" id="IPR039422">
    <property type="entry name" value="MarR/SlyA-like"/>
</dbReference>
<dbReference type="PANTHER" id="PTHR33164">
    <property type="entry name" value="TRANSCRIPTIONAL REGULATOR, MARR FAMILY"/>
    <property type="match status" value="1"/>
</dbReference>
<dbReference type="InterPro" id="IPR036388">
    <property type="entry name" value="WH-like_DNA-bd_sf"/>
</dbReference>
<dbReference type="Pfam" id="PF12802">
    <property type="entry name" value="MarR_2"/>
    <property type="match status" value="1"/>
</dbReference>
<name>A0ABV7EN62_9GAMM</name>
<evidence type="ECO:0000259" key="1">
    <source>
        <dbReference type="PROSITE" id="PS50995"/>
    </source>
</evidence>
<dbReference type="InterPro" id="IPR036390">
    <property type="entry name" value="WH_DNA-bd_sf"/>
</dbReference>
<dbReference type="InterPro" id="IPR000835">
    <property type="entry name" value="HTH_MarR-typ"/>
</dbReference>
<evidence type="ECO:0000313" key="2">
    <source>
        <dbReference type="EMBL" id="MFC3103296.1"/>
    </source>
</evidence>
<dbReference type="SUPFAM" id="SSF46785">
    <property type="entry name" value="Winged helix' DNA-binding domain"/>
    <property type="match status" value="1"/>
</dbReference>
<dbReference type="Gene3D" id="1.10.10.10">
    <property type="entry name" value="Winged helix-like DNA-binding domain superfamily/Winged helix DNA-binding domain"/>
    <property type="match status" value="1"/>
</dbReference>
<comment type="caution">
    <text evidence="2">The sequence shown here is derived from an EMBL/GenBank/DDBJ whole genome shotgun (WGS) entry which is preliminary data.</text>
</comment>
<feature type="domain" description="HTH marR-type" evidence="1">
    <location>
        <begin position="3"/>
        <end position="138"/>
    </location>
</feature>
<proteinExistence type="predicted"/>
<dbReference type="RefSeq" id="WP_380687191.1">
    <property type="nucleotide sequence ID" value="NZ_JBHRSS010000003.1"/>
</dbReference>
<evidence type="ECO:0000313" key="3">
    <source>
        <dbReference type="Proteomes" id="UP001595462"/>
    </source>
</evidence>
<keyword evidence="3" id="KW-1185">Reference proteome</keyword>
<dbReference type="Proteomes" id="UP001595462">
    <property type="component" value="Unassembled WGS sequence"/>
</dbReference>
<dbReference type="PANTHER" id="PTHR33164:SF106">
    <property type="entry name" value="TRANSCRIPTIONAL REGULATORY PROTEIN"/>
    <property type="match status" value="1"/>
</dbReference>
<dbReference type="PROSITE" id="PS50995">
    <property type="entry name" value="HTH_MARR_2"/>
    <property type="match status" value="1"/>
</dbReference>
<reference evidence="3" key="1">
    <citation type="journal article" date="2019" name="Int. J. Syst. Evol. Microbiol.">
        <title>The Global Catalogue of Microorganisms (GCM) 10K type strain sequencing project: providing services to taxonomists for standard genome sequencing and annotation.</title>
        <authorList>
            <consortium name="The Broad Institute Genomics Platform"/>
            <consortium name="The Broad Institute Genome Sequencing Center for Infectious Disease"/>
            <person name="Wu L."/>
            <person name="Ma J."/>
        </authorList>
    </citation>
    <scope>NUCLEOTIDE SEQUENCE [LARGE SCALE GENOMIC DNA]</scope>
    <source>
        <strain evidence="3">KCTC 52640</strain>
    </source>
</reference>
<organism evidence="2 3">
    <name type="scientific">Salinisphaera aquimarina</name>
    <dbReference type="NCBI Taxonomy" id="2094031"/>
    <lineage>
        <taxon>Bacteria</taxon>
        <taxon>Pseudomonadati</taxon>
        <taxon>Pseudomonadota</taxon>
        <taxon>Gammaproteobacteria</taxon>
        <taxon>Salinisphaerales</taxon>
        <taxon>Salinisphaeraceae</taxon>
        <taxon>Salinisphaera</taxon>
    </lineage>
</organism>
<dbReference type="EMBL" id="JBHRSS010000003">
    <property type="protein sequence ID" value="MFC3103296.1"/>
    <property type="molecule type" value="Genomic_DNA"/>
</dbReference>
<sequence length="159" mass="18127">MSKDRFGRYVVRAQRFGARTVLFQDAAARRLDLTATELECFRLVQHEGPLTATDLARETGLTRASLSVIVDKLVSRKLLGREQDPNDRRRWILRPNPGAIAKVEAIYAAHASRVEKLLDEYTEEEFEVVLRFMEQLADELKNTAIRLTQGEAAREPGKM</sequence>
<dbReference type="SMART" id="SM00347">
    <property type="entry name" value="HTH_MARR"/>
    <property type="match status" value="1"/>
</dbReference>
<accession>A0ABV7EN62</accession>